<name>A0AAD3TX70_9TREE</name>
<evidence type="ECO:0000256" key="3">
    <source>
        <dbReference type="ARBA" id="ARBA00023295"/>
    </source>
</evidence>
<feature type="compositionally biased region" description="Polar residues" evidence="4">
    <location>
        <begin position="140"/>
        <end position="154"/>
    </location>
</feature>
<comment type="caution">
    <text evidence="6">The sequence shown here is derived from an EMBL/GenBank/DDBJ whole genome shotgun (WGS) entry which is preliminary data.</text>
</comment>
<keyword evidence="7" id="KW-1185">Reference proteome</keyword>
<dbReference type="CDD" id="cd02181">
    <property type="entry name" value="GH16_fungal_Lam16A_glucanase"/>
    <property type="match status" value="1"/>
</dbReference>
<evidence type="ECO:0000256" key="1">
    <source>
        <dbReference type="ARBA" id="ARBA00006865"/>
    </source>
</evidence>
<dbReference type="GO" id="GO:0004553">
    <property type="term" value="F:hydrolase activity, hydrolyzing O-glycosyl compounds"/>
    <property type="evidence" value="ECO:0007669"/>
    <property type="project" value="InterPro"/>
</dbReference>
<reference evidence="6" key="1">
    <citation type="journal article" date="2023" name="BMC Genomics">
        <title>Chromosome-level genome assemblies of Cutaneotrichosporon spp. (Trichosporonales, Basidiomycota) reveal imbalanced evolution between nucleotide sequences and chromosome synteny.</title>
        <authorList>
            <person name="Kobayashi Y."/>
            <person name="Kayamori A."/>
            <person name="Aoki K."/>
            <person name="Shiwa Y."/>
            <person name="Matsutani M."/>
            <person name="Fujita N."/>
            <person name="Sugita T."/>
            <person name="Iwasaki W."/>
            <person name="Tanaka N."/>
            <person name="Takashima M."/>
        </authorList>
    </citation>
    <scope>NUCLEOTIDE SEQUENCE</scope>
    <source>
        <strain evidence="6">HIS016</strain>
    </source>
</reference>
<evidence type="ECO:0000256" key="4">
    <source>
        <dbReference type="SAM" id="MobiDB-lite"/>
    </source>
</evidence>
<dbReference type="FunFam" id="2.60.120.200:FF:000114">
    <property type="entry name" value="Probable endo-1,3(4)-beta-glucanase NFIA_089530"/>
    <property type="match status" value="1"/>
</dbReference>
<evidence type="ECO:0000256" key="2">
    <source>
        <dbReference type="ARBA" id="ARBA00022801"/>
    </source>
</evidence>
<gene>
    <name evidence="6" type="ORF">CspeluHIS016_0505600</name>
</gene>
<feature type="region of interest" description="Disordered" evidence="4">
    <location>
        <begin position="88"/>
        <end position="176"/>
    </location>
</feature>
<evidence type="ECO:0000313" key="6">
    <source>
        <dbReference type="EMBL" id="GMK58528.1"/>
    </source>
</evidence>
<feature type="compositionally biased region" description="Basic residues" evidence="4">
    <location>
        <begin position="97"/>
        <end position="106"/>
    </location>
</feature>
<dbReference type="SUPFAM" id="SSF49899">
    <property type="entry name" value="Concanavalin A-like lectins/glucanases"/>
    <property type="match status" value="1"/>
</dbReference>
<reference evidence="6" key="2">
    <citation type="submission" date="2023-06" db="EMBL/GenBank/DDBJ databases">
        <authorList>
            <person name="Kobayashi Y."/>
            <person name="Kayamori A."/>
            <person name="Aoki K."/>
            <person name="Shiwa Y."/>
            <person name="Fujita N."/>
            <person name="Sugita T."/>
            <person name="Iwasaki W."/>
            <person name="Tanaka N."/>
            <person name="Takashima M."/>
        </authorList>
    </citation>
    <scope>NUCLEOTIDE SEQUENCE</scope>
    <source>
        <strain evidence="6">HIS016</strain>
    </source>
</reference>
<dbReference type="PANTHER" id="PTHR10963:SF24">
    <property type="entry name" value="GLYCOSIDASE C21B10.07-RELATED"/>
    <property type="match status" value="1"/>
</dbReference>
<keyword evidence="3" id="KW-0326">Glycosidase</keyword>
<accession>A0AAD3TX70</accession>
<dbReference type="EMBL" id="BTCM01000005">
    <property type="protein sequence ID" value="GMK58528.1"/>
    <property type="molecule type" value="Genomic_DNA"/>
</dbReference>
<dbReference type="AlphaFoldDB" id="A0AAD3TX70"/>
<keyword evidence="2" id="KW-0378">Hydrolase</keyword>
<protein>
    <recommendedName>
        <fullName evidence="5">GH16 domain-containing protein</fullName>
    </recommendedName>
</protein>
<dbReference type="Pfam" id="PF26113">
    <property type="entry name" value="GH16_XgeA"/>
    <property type="match status" value="1"/>
</dbReference>
<dbReference type="InterPro" id="IPR050546">
    <property type="entry name" value="Glycosyl_Hydrlase_16"/>
</dbReference>
<dbReference type="PROSITE" id="PS51762">
    <property type="entry name" value="GH16_2"/>
    <property type="match status" value="1"/>
</dbReference>
<sequence>MGETISGSSLLSQPDAGVNRYYIRWSNEHALAAARPSYPLPPYSPIHSLSLHLTMYRSVILFAVLASMAHGATLPFKFRRIGSVTEPAVAPRDTHAPARHLVRRRKEGSGDDGSWDADKWGWKGEGSSSNKNNNNGNNGTARCSSAGPSSTTPNPTETAAVSPSPTPPAQNSGPWQHVDTIQGANFFDSKYWNWWHWDDPTHGDVQYVDAGVAWDNGLVSVNSAGRAVMRVETTEKVNRARMSVRIHNNRIWTGGMVLMDAVHMPVGCGTWPAWWQNGPNWPEGGEIDILEGVNAFTKNQVSLHSGRGCTMPHNLESNQLGKMTTGNFDQFDCSAANTGNQGCGVHDQSTQSYGDGFNQIGGGVYVLAWQKSGITAWFHPRYNIPADITNNNPNPDNWGTPVAHFPSSSCSPYQFFYDHFNIFDTTLCGDWAGADAVWHQTGYAGQDQSCAAMTGYSSCIDYVRNNGNAFQNAFWEVNYVKYFNSTELV</sequence>
<dbReference type="Gene3D" id="2.60.120.200">
    <property type="match status" value="1"/>
</dbReference>
<dbReference type="InterPro" id="IPR000757">
    <property type="entry name" value="Beta-glucanase-like"/>
</dbReference>
<dbReference type="Proteomes" id="UP001222932">
    <property type="component" value="Unassembled WGS sequence"/>
</dbReference>
<comment type="similarity">
    <text evidence="1">Belongs to the glycosyl hydrolase 16 family.</text>
</comment>
<feature type="compositionally biased region" description="Low complexity" evidence="4">
    <location>
        <begin position="125"/>
        <end position="139"/>
    </location>
</feature>
<feature type="domain" description="GH16" evidence="5">
    <location>
        <begin position="147"/>
        <end position="440"/>
    </location>
</feature>
<evidence type="ECO:0000259" key="5">
    <source>
        <dbReference type="PROSITE" id="PS51762"/>
    </source>
</evidence>
<proteinExistence type="inferred from homology"/>
<dbReference type="PANTHER" id="PTHR10963">
    <property type="entry name" value="GLYCOSYL HYDROLASE-RELATED"/>
    <property type="match status" value="1"/>
</dbReference>
<dbReference type="InterPro" id="IPR013320">
    <property type="entry name" value="ConA-like_dom_sf"/>
</dbReference>
<organism evidence="6 7">
    <name type="scientific">Cutaneotrichosporon spelunceum</name>
    <dbReference type="NCBI Taxonomy" id="1672016"/>
    <lineage>
        <taxon>Eukaryota</taxon>
        <taxon>Fungi</taxon>
        <taxon>Dikarya</taxon>
        <taxon>Basidiomycota</taxon>
        <taxon>Agaricomycotina</taxon>
        <taxon>Tremellomycetes</taxon>
        <taxon>Trichosporonales</taxon>
        <taxon>Trichosporonaceae</taxon>
        <taxon>Cutaneotrichosporon</taxon>
    </lineage>
</organism>
<dbReference type="GO" id="GO:0009251">
    <property type="term" value="P:glucan catabolic process"/>
    <property type="evidence" value="ECO:0007669"/>
    <property type="project" value="TreeGrafter"/>
</dbReference>
<evidence type="ECO:0000313" key="7">
    <source>
        <dbReference type="Proteomes" id="UP001222932"/>
    </source>
</evidence>